<evidence type="ECO:0000313" key="2">
    <source>
        <dbReference type="Proteomes" id="UP000216215"/>
    </source>
</evidence>
<reference evidence="2" key="1">
    <citation type="submission" date="2017-08" db="EMBL/GenBank/DDBJ databases">
        <title>Mesorhizobium wenxinae sp. nov., a novel rhizobial species isolated from root nodules of chickpea (Cicer arietinum L.).</title>
        <authorList>
            <person name="Zhang J."/>
        </authorList>
    </citation>
    <scope>NUCLEOTIDE SEQUENCE [LARGE SCALE GENOMIC DNA]</scope>
    <source>
        <strain evidence="2">USDA 3392</strain>
    </source>
</reference>
<evidence type="ECO:0000313" key="1">
    <source>
        <dbReference type="EMBL" id="PAQ01557.1"/>
    </source>
</evidence>
<organism evidence="1 2">
    <name type="scientific">Mesorhizobium mediterraneum</name>
    <dbReference type="NCBI Taxonomy" id="43617"/>
    <lineage>
        <taxon>Bacteria</taxon>
        <taxon>Pseudomonadati</taxon>
        <taxon>Pseudomonadota</taxon>
        <taxon>Alphaproteobacteria</taxon>
        <taxon>Hyphomicrobiales</taxon>
        <taxon>Phyllobacteriaceae</taxon>
        <taxon>Mesorhizobium</taxon>
    </lineage>
</organism>
<proteinExistence type="predicted"/>
<sequence>MYGKAKLPAAYIWVPPILTVTSTHIEYWDTITKTTAKMSARLRFARPLVPDSSWSLRKLYANGKVIYDGTSGYRQKGLNFRFYDGRSTQGRDPTMVAEEGETNVCAHRGYIDLVVSNFDIVGLGAPPVFEAEIIQDGVAAVDVDSFQTFYADTINTFAAVDWDSSSFYGFSDSSSMIRRFSIGFLRELYAIEINGLGRAYTSIAENLFRYIPEIDRLLAVGSTPGFLGGAWPILLDPVSGTSVAEAVDAMFHIGLGQSVNASVSLMIGGTGILMASSFHIGYVSIYTFTADSITRMSISGASWDARGRPECLAPGEIRDGDADIWICAGNSLWRNTVNTSGLTTIVTEHATFVDAPVYAVWHDDDVIVWTDNLEVIRIDGVTGAVVWTVAVPYQIPAASLRSLSPPDSNRLDDEFFIQGTLLYYFTNLDTGLTRTIAKASEVSAWRHVFDGVTNTVVTTDNFAVPQRRLFDASGDGTQRQLSDFLEALMAAGGFDPAEIQTINIDDVIDGAVIDMTAGVRDIARAICEPYSIAIFERAGQIIFKRAFTGDAFVVDAVISSAGDIVDNP</sequence>
<evidence type="ECO:0008006" key="3">
    <source>
        <dbReference type="Google" id="ProtNLM"/>
    </source>
</evidence>
<gene>
    <name evidence="1" type="ORF">CIT25_16100</name>
</gene>
<accession>A0AB36R9S6</accession>
<protein>
    <recommendedName>
        <fullName evidence="3">Tip attachment protein J domain-containing protein</fullName>
    </recommendedName>
</protein>
<name>A0AB36R9S6_9HYPH</name>
<dbReference type="AlphaFoldDB" id="A0AB36R9S6"/>
<dbReference type="Proteomes" id="UP000216215">
    <property type="component" value="Unassembled WGS sequence"/>
</dbReference>
<dbReference type="EMBL" id="NPKI01000017">
    <property type="protein sequence ID" value="PAQ01557.1"/>
    <property type="molecule type" value="Genomic_DNA"/>
</dbReference>
<comment type="caution">
    <text evidence="1">The sequence shown here is derived from an EMBL/GenBank/DDBJ whole genome shotgun (WGS) entry which is preliminary data.</text>
</comment>
<keyword evidence="2" id="KW-1185">Reference proteome</keyword>